<reference evidence="2" key="2">
    <citation type="submission" date="2021-04" db="EMBL/GenBank/DDBJ databases">
        <authorList>
            <person name="Gilroy R."/>
        </authorList>
    </citation>
    <scope>NUCLEOTIDE SEQUENCE</scope>
    <source>
        <strain evidence="2">ChiSjej1B19-5720</strain>
    </source>
</reference>
<accession>A0A9D2RVL3</accession>
<keyword evidence="1" id="KW-0812">Transmembrane</keyword>
<dbReference type="EMBL" id="DWYZ01000054">
    <property type="protein sequence ID" value="HJB27599.1"/>
    <property type="molecule type" value="Genomic_DNA"/>
</dbReference>
<organism evidence="2 3">
    <name type="scientific">Candidatus Blautia faecavium</name>
    <dbReference type="NCBI Taxonomy" id="2838487"/>
    <lineage>
        <taxon>Bacteria</taxon>
        <taxon>Bacillati</taxon>
        <taxon>Bacillota</taxon>
        <taxon>Clostridia</taxon>
        <taxon>Lachnospirales</taxon>
        <taxon>Lachnospiraceae</taxon>
        <taxon>Blautia</taxon>
    </lineage>
</organism>
<feature type="transmembrane region" description="Helical" evidence="1">
    <location>
        <begin position="98"/>
        <end position="118"/>
    </location>
</feature>
<evidence type="ECO:0000256" key="1">
    <source>
        <dbReference type="SAM" id="Phobius"/>
    </source>
</evidence>
<dbReference type="Proteomes" id="UP000823842">
    <property type="component" value="Unassembled WGS sequence"/>
</dbReference>
<gene>
    <name evidence="2" type="ORF">IAA06_02260</name>
</gene>
<evidence type="ECO:0000313" key="3">
    <source>
        <dbReference type="Proteomes" id="UP000823842"/>
    </source>
</evidence>
<protein>
    <submittedName>
        <fullName evidence="2">Uncharacterized protein</fullName>
    </submittedName>
</protein>
<keyword evidence="1" id="KW-0472">Membrane</keyword>
<dbReference type="AlphaFoldDB" id="A0A9D2RVL3"/>
<feature type="transmembrane region" description="Helical" evidence="1">
    <location>
        <begin position="124"/>
        <end position="146"/>
    </location>
</feature>
<keyword evidence="1" id="KW-1133">Transmembrane helix</keyword>
<reference evidence="2" key="1">
    <citation type="journal article" date="2021" name="PeerJ">
        <title>Extensive microbial diversity within the chicken gut microbiome revealed by metagenomics and culture.</title>
        <authorList>
            <person name="Gilroy R."/>
            <person name="Ravi A."/>
            <person name="Getino M."/>
            <person name="Pursley I."/>
            <person name="Horton D.L."/>
            <person name="Alikhan N.F."/>
            <person name="Baker D."/>
            <person name="Gharbi K."/>
            <person name="Hall N."/>
            <person name="Watson M."/>
            <person name="Adriaenssens E.M."/>
            <person name="Foster-Nyarko E."/>
            <person name="Jarju S."/>
            <person name="Secka A."/>
            <person name="Antonio M."/>
            <person name="Oren A."/>
            <person name="Chaudhuri R.R."/>
            <person name="La Ragione R."/>
            <person name="Hildebrand F."/>
            <person name="Pallen M.J."/>
        </authorList>
    </citation>
    <scope>NUCLEOTIDE SEQUENCE</scope>
    <source>
        <strain evidence="2">ChiSjej1B19-5720</strain>
    </source>
</reference>
<sequence>MEGSKRQKKSFTGYEYKELVADKSKISFLIDSYENFGWELDEKRQMADTAPSRKMTVQMKRDRKIINKMELTRLQRNFEACIGEIEALEKAKTSAASIWSITLGIIGTAFMAGSTFAVTAQPAHVILCIILAVPGFIGWILPYFLYKKIKDIKIKKLTPLIEEKYDEIYEICEKGNRLLL</sequence>
<name>A0A9D2RVL3_9FIRM</name>
<evidence type="ECO:0000313" key="2">
    <source>
        <dbReference type="EMBL" id="HJB27599.1"/>
    </source>
</evidence>
<proteinExistence type="predicted"/>
<comment type="caution">
    <text evidence="2">The sequence shown here is derived from an EMBL/GenBank/DDBJ whole genome shotgun (WGS) entry which is preliminary data.</text>
</comment>